<reference evidence="1 2" key="1">
    <citation type="journal article" date="2015" name="Genome Biol. Evol.">
        <title>Comparative Genomics of a Bacterivorous Green Alga Reveals Evolutionary Causalities and Consequences of Phago-Mixotrophic Mode of Nutrition.</title>
        <authorList>
            <person name="Burns J.A."/>
            <person name="Paasch A."/>
            <person name="Narechania A."/>
            <person name="Kim E."/>
        </authorList>
    </citation>
    <scope>NUCLEOTIDE SEQUENCE [LARGE SCALE GENOMIC DNA]</scope>
    <source>
        <strain evidence="1 2">PLY_AMNH</strain>
    </source>
</reference>
<dbReference type="Proteomes" id="UP001190700">
    <property type="component" value="Unassembled WGS sequence"/>
</dbReference>
<dbReference type="EMBL" id="LGRX02008597">
    <property type="protein sequence ID" value="KAK3273216.1"/>
    <property type="molecule type" value="Genomic_DNA"/>
</dbReference>
<name>A0AAE0G976_9CHLO</name>
<accession>A0AAE0G976</accession>
<evidence type="ECO:0000313" key="2">
    <source>
        <dbReference type="Proteomes" id="UP001190700"/>
    </source>
</evidence>
<proteinExistence type="predicted"/>
<gene>
    <name evidence="1" type="ORF">CYMTET_18524</name>
</gene>
<comment type="caution">
    <text evidence="1">The sequence shown here is derived from an EMBL/GenBank/DDBJ whole genome shotgun (WGS) entry which is preliminary data.</text>
</comment>
<dbReference type="AlphaFoldDB" id="A0AAE0G976"/>
<evidence type="ECO:0000313" key="1">
    <source>
        <dbReference type="EMBL" id="KAK3273216.1"/>
    </source>
</evidence>
<keyword evidence="2" id="KW-1185">Reference proteome</keyword>
<organism evidence="1 2">
    <name type="scientific">Cymbomonas tetramitiformis</name>
    <dbReference type="NCBI Taxonomy" id="36881"/>
    <lineage>
        <taxon>Eukaryota</taxon>
        <taxon>Viridiplantae</taxon>
        <taxon>Chlorophyta</taxon>
        <taxon>Pyramimonadophyceae</taxon>
        <taxon>Pyramimonadales</taxon>
        <taxon>Pyramimonadaceae</taxon>
        <taxon>Cymbomonas</taxon>
    </lineage>
</organism>
<sequence>MQVENDKQKTHELSMMHMLAAAIADQAPAPLPTAPPPVVAPSVAAHTVPPEALTAVPPQGHDPEKLFARELKTLQQRCR</sequence>
<protein>
    <submittedName>
        <fullName evidence="1">Uncharacterized protein</fullName>
    </submittedName>
</protein>